<dbReference type="OrthoDB" id="8957634at2"/>
<dbReference type="AlphaFoldDB" id="A0A4R4YS33"/>
<dbReference type="SUPFAM" id="SSF54427">
    <property type="entry name" value="NTF2-like"/>
    <property type="match status" value="1"/>
</dbReference>
<name>A0A4R4YS33_9ACTN</name>
<accession>A0A4R4YS33</accession>
<gene>
    <name evidence="1" type="ORF">E1263_35345</name>
</gene>
<evidence type="ECO:0000313" key="1">
    <source>
        <dbReference type="EMBL" id="TDD47009.1"/>
    </source>
</evidence>
<comment type="caution">
    <text evidence="1">The sequence shown here is derived from an EMBL/GenBank/DDBJ whole genome shotgun (WGS) entry which is preliminary data.</text>
</comment>
<keyword evidence="2" id="KW-1185">Reference proteome</keyword>
<dbReference type="EMBL" id="SMKX01000160">
    <property type="protein sequence ID" value="TDD47009.1"/>
    <property type="molecule type" value="Genomic_DNA"/>
</dbReference>
<sequence>MDETALNELIDRFFAAFVSGPDCEERLDALPELFIPQAVIVRTCGSEPLAYTVDEFIAPRRALLTEGTLTDFHEWPLDGRLEVFGDIAHWYGAYAKEGKQDGVAFTGRGMKTVQFVRTAAGWRISAAAWDDEREGLAMP</sequence>
<dbReference type="InterPro" id="IPR032710">
    <property type="entry name" value="NTF2-like_dom_sf"/>
</dbReference>
<dbReference type="Gene3D" id="3.10.450.50">
    <property type="match status" value="1"/>
</dbReference>
<dbReference type="Proteomes" id="UP000295124">
    <property type="component" value="Unassembled WGS sequence"/>
</dbReference>
<protein>
    <submittedName>
        <fullName evidence="1">DUF4440 domain-containing protein</fullName>
    </submittedName>
</protein>
<evidence type="ECO:0000313" key="2">
    <source>
        <dbReference type="Proteomes" id="UP000295124"/>
    </source>
</evidence>
<proteinExistence type="predicted"/>
<dbReference type="RefSeq" id="WP_132175491.1">
    <property type="nucleotide sequence ID" value="NZ_SMKX01000160.1"/>
</dbReference>
<reference evidence="1 2" key="1">
    <citation type="submission" date="2019-03" db="EMBL/GenBank/DDBJ databases">
        <title>Draft genome sequences of novel Actinobacteria.</title>
        <authorList>
            <person name="Sahin N."/>
            <person name="Ay H."/>
            <person name="Saygin H."/>
        </authorList>
    </citation>
    <scope>NUCLEOTIDE SEQUENCE [LARGE SCALE GENOMIC DNA]</scope>
    <source>
        <strain evidence="1 2">JCM 13523</strain>
    </source>
</reference>
<organism evidence="1 2">
    <name type="scientific">Kribbella antibiotica</name>
    <dbReference type="NCBI Taxonomy" id="190195"/>
    <lineage>
        <taxon>Bacteria</taxon>
        <taxon>Bacillati</taxon>
        <taxon>Actinomycetota</taxon>
        <taxon>Actinomycetes</taxon>
        <taxon>Propionibacteriales</taxon>
        <taxon>Kribbellaceae</taxon>
        <taxon>Kribbella</taxon>
    </lineage>
</organism>